<dbReference type="PANTHER" id="PTHR10763:SF26">
    <property type="entry name" value="CELL DIVISION CONTROL PROTEIN 6 HOMOLOG"/>
    <property type="match status" value="1"/>
</dbReference>
<evidence type="ECO:0000256" key="3">
    <source>
        <dbReference type="ARBA" id="ARBA00022618"/>
    </source>
</evidence>
<keyword evidence="11" id="KW-1185">Reference proteome</keyword>
<feature type="region of interest" description="Disordered" evidence="8">
    <location>
        <begin position="432"/>
        <end position="453"/>
    </location>
</feature>
<feature type="domain" description="AAA+ ATPase" evidence="9">
    <location>
        <begin position="220"/>
        <end position="364"/>
    </location>
</feature>
<keyword evidence="5" id="KW-0539">Nucleus</keyword>
<dbReference type="SMART" id="SM00382">
    <property type="entry name" value="AAA"/>
    <property type="match status" value="1"/>
</dbReference>
<evidence type="ECO:0000256" key="8">
    <source>
        <dbReference type="SAM" id="MobiDB-lite"/>
    </source>
</evidence>
<evidence type="ECO:0000313" key="10">
    <source>
        <dbReference type="EMBL" id="KAF2168884.1"/>
    </source>
</evidence>
<feature type="region of interest" description="Disordered" evidence="8">
    <location>
        <begin position="123"/>
        <end position="177"/>
    </location>
</feature>
<keyword evidence="3" id="KW-0132">Cell division</keyword>
<dbReference type="InterPro" id="IPR050311">
    <property type="entry name" value="ORC1/CDC6"/>
</dbReference>
<dbReference type="Pfam" id="PF22606">
    <property type="entry name" value="Cdc6-ORC-like_ATPase_lid"/>
    <property type="match status" value="1"/>
</dbReference>
<accession>A0A6A6CP19</accession>
<feature type="compositionally biased region" description="Polar residues" evidence="8">
    <location>
        <begin position="18"/>
        <end position="40"/>
    </location>
</feature>
<evidence type="ECO:0000313" key="11">
    <source>
        <dbReference type="Proteomes" id="UP000799537"/>
    </source>
</evidence>
<organism evidence="10 11">
    <name type="scientific">Zasmidium cellare ATCC 36951</name>
    <dbReference type="NCBI Taxonomy" id="1080233"/>
    <lineage>
        <taxon>Eukaryota</taxon>
        <taxon>Fungi</taxon>
        <taxon>Dikarya</taxon>
        <taxon>Ascomycota</taxon>
        <taxon>Pezizomycotina</taxon>
        <taxon>Dothideomycetes</taxon>
        <taxon>Dothideomycetidae</taxon>
        <taxon>Mycosphaerellales</taxon>
        <taxon>Mycosphaerellaceae</taxon>
        <taxon>Zasmidium</taxon>
    </lineage>
</organism>
<evidence type="ECO:0000256" key="4">
    <source>
        <dbReference type="ARBA" id="ARBA00022705"/>
    </source>
</evidence>
<dbReference type="GO" id="GO:0006270">
    <property type="term" value="P:DNA replication initiation"/>
    <property type="evidence" value="ECO:0007669"/>
    <property type="project" value="UniProtKB-UniRule"/>
</dbReference>
<dbReference type="FunFam" id="3.40.50.300:FF:000547">
    <property type="entry name" value="Cell division control protein"/>
    <property type="match status" value="1"/>
</dbReference>
<dbReference type="Pfam" id="PF13401">
    <property type="entry name" value="AAA_22"/>
    <property type="match status" value="1"/>
</dbReference>
<dbReference type="GO" id="GO:0003688">
    <property type="term" value="F:DNA replication origin binding"/>
    <property type="evidence" value="ECO:0007669"/>
    <property type="project" value="TreeGrafter"/>
</dbReference>
<dbReference type="InterPro" id="IPR036388">
    <property type="entry name" value="WH-like_DNA-bd_sf"/>
</dbReference>
<evidence type="ECO:0000256" key="1">
    <source>
        <dbReference type="ARBA" id="ARBA00004123"/>
    </source>
</evidence>
<dbReference type="Gene3D" id="3.40.50.300">
    <property type="entry name" value="P-loop containing nucleotide triphosphate hydrolases"/>
    <property type="match status" value="1"/>
</dbReference>
<dbReference type="Gene3D" id="1.10.8.60">
    <property type="match status" value="1"/>
</dbReference>
<evidence type="ECO:0000259" key="9">
    <source>
        <dbReference type="SMART" id="SM00382"/>
    </source>
</evidence>
<dbReference type="InterPro" id="IPR049945">
    <property type="entry name" value="AAA_22"/>
</dbReference>
<dbReference type="GO" id="GO:0016887">
    <property type="term" value="F:ATP hydrolysis activity"/>
    <property type="evidence" value="ECO:0007669"/>
    <property type="project" value="InterPro"/>
</dbReference>
<evidence type="ECO:0000256" key="7">
    <source>
        <dbReference type="PIRNR" id="PIRNR001767"/>
    </source>
</evidence>
<dbReference type="GeneID" id="54558879"/>
<dbReference type="RefSeq" id="XP_033669773.1">
    <property type="nucleotide sequence ID" value="XM_033805607.1"/>
</dbReference>
<proteinExistence type="inferred from homology"/>
<reference evidence="10" key="1">
    <citation type="journal article" date="2020" name="Stud. Mycol.">
        <title>101 Dothideomycetes genomes: a test case for predicting lifestyles and emergence of pathogens.</title>
        <authorList>
            <person name="Haridas S."/>
            <person name="Albert R."/>
            <person name="Binder M."/>
            <person name="Bloem J."/>
            <person name="Labutti K."/>
            <person name="Salamov A."/>
            <person name="Andreopoulos B."/>
            <person name="Baker S."/>
            <person name="Barry K."/>
            <person name="Bills G."/>
            <person name="Bluhm B."/>
            <person name="Cannon C."/>
            <person name="Castanera R."/>
            <person name="Culley D."/>
            <person name="Daum C."/>
            <person name="Ezra D."/>
            <person name="Gonzalez J."/>
            <person name="Henrissat B."/>
            <person name="Kuo A."/>
            <person name="Liang C."/>
            <person name="Lipzen A."/>
            <person name="Lutzoni F."/>
            <person name="Magnuson J."/>
            <person name="Mondo S."/>
            <person name="Nolan M."/>
            <person name="Ohm R."/>
            <person name="Pangilinan J."/>
            <person name="Park H.-J."/>
            <person name="Ramirez L."/>
            <person name="Alfaro M."/>
            <person name="Sun H."/>
            <person name="Tritt A."/>
            <person name="Yoshinaga Y."/>
            <person name="Zwiers L.-H."/>
            <person name="Turgeon B."/>
            <person name="Goodwin S."/>
            <person name="Spatafora J."/>
            <person name="Crous P."/>
            <person name="Grigoriev I."/>
        </authorList>
    </citation>
    <scope>NUCLEOTIDE SEQUENCE</scope>
    <source>
        <strain evidence="10">ATCC 36951</strain>
    </source>
</reference>
<dbReference type="Gene3D" id="1.10.10.10">
    <property type="entry name" value="Winged helix-like DNA-binding domain superfamily/Winged helix DNA-binding domain"/>
    <property type="match status" value="1"/>
</dbReference>
<feature type="region of interest" description="Disordered" evidence="8">
    <location>
        <begin position="1"/>
        <end position="104"/>
    </location>
</feature>
<dbReference type="PIRSF" id="PIRSF001767">
    <property type="entry name" value="Cdc6"/>
    <property type="match status" value="1"/>
</dbReference>
<protein>
    <recommendedName>
        <fullName evidence="7">Cell division control protein</fullName>
    </recommendedName>
</protein>
<evidence type="ECO:0000256" key="2">
    <source>
        <dbReference type="ARBA" id="ARBA00006184"/>
    </source>
</evidence>
<keyword evidence="6" id="KW-0131">Cell cycle</keyword>
<dbReference type="Proteomes" id="UP000799537">
    <property type="component" value="Unassembled WGS sequence"/>
</dbReference>
<dbReference type="GO" id="GO:0033314">
    <property type="term" value="P:mitotic DNA replication checkpoint signaling"/>
    <property type="evidence" value="ECO:0007669"/>
    <property type="project" value="TreeGrafter"/>
</dbReference>
<dbReference type="SUPFAM" id="SSF52540">
    <property type="entry name" value="P-loop containing nucleoside triphosphate hydrolases"/>
    <property type="match status" value="1"/>
</dbReference>
<dbReference type="CDD" id="cd00009">
    <property type="entry name" value="AAA"/>
    <property type="match status" value="1"/>
</dbReference>
<comment type="subcellular location">
    <subcellularLocation>
        <location evidence="1">Nucleus</location>
    </subcellularLocation>
</comment>
<name>A0A6A6CP19_ZASCE</name>
<dbReference type="GO" id="GO:0051301">
    <property type="term" value="P:cell division"/>
    <property type="evidence" value="ECO:0007669"/>
    <property type="project" value="UniProtKB-UniRule"/>
</dbReference>
<gene>
    <name evidence="10" type="ORF">M409DRAFT_20898</name>
</gene>
<evidence type="ECO:0000256" key="5">
    <source>
        <dbReference type="ARBA" id="ARBA00023242"/>
    </source>
</evidence>
<dbReference type="PANTHER" id="PTHR10763">
    <property type="entry name" value="CELL DIVISION CONTROL PROTEIN 6-RELATED"/>
    <property type="match status" value="1"/>
</dbReference>
<dbReference type="EMBL" id="ML993589">
    <property type="protein sequence ID" value="KAF2168884.1"/>
    <property type="molecule type" value="Genomic_DNA"/>
</dbReference>
<dbReference type="InterPro" id="IPR015163">
    <property type="entry name" value="Cdc6_C"/>
</dbReference>
<dbReference type="OrthoDB" id="1926878at2759"/>
<dbReference type="InterPro" id="IPR027417">
    <property type="entry name" value="P-loop_NTPase"/>
</dbReference>
<dbReference type="AlphaFoldDB" id="A0A6A6CP19"/>
<dbReference type="InterPro" id="IPR003593">
    <property type="entry name" value="AAA+_ATPase"/>
</dbReference>
<dbReference type="GO" id="GO:0005634">
    <property type="term" value="C:nucleus"/>
    <property type="evidence" value="ECO:0007669"/>
    <property type="project" value="UniProtKB-SubCell"/>
</dbReference>
<dbReference type="InterPro" id="IPR054425">
    <property type="entry name" value="Cdc6_ORC1-like_ATPase_lid"/>
</dbReference>
<dbReference type="InterPro" id="IPR016314">
    <property type="entry name" value="Cdc6/18"/>
</dbReference>
<comment type="similarity">
    <text evidence="2 7">Belongs to the CDC6/cdc18 family.</text>
</comment>
<feature type="compositionally biased region" description="Low complexity" evidence="8">
    <location>
        <begin position="163"/>
        <end position="174"/>
    </location>
</feature>
<evidence type="ECO:0000256" key="6">
    <source>
        <dbReference type="ARBA" id="ARBA00023306"/>
    </source>
</evidence>
<sequence length="651" mass="69995">MPSVLGKRTRSAAAAAGTNLSPAGLTSRTDTSTAENTSIATRAKRRITVNEPNDENENPFITARKDADDKDELDLEPPAKKTRSSGRTTAPAKHGAAESRVDVSPAKVASHFRVSKSAIGVYQDGGKKDGSAATPQTPRHRDALSKKVPITPRHRVLVAGSRATPKTPKTPATPSNAGTAVYNQARQLFSRSSNPGRLIGRENERAELSTFIQSAIESKSTGCLYVSGPPGTGKSALLDEVIQEHTQDGSVPISVVNCMSVRNPKDLSQKLSEDLGLKEDARFDYLKSCFIRGKAKDSQKYLVVLDEVDRLVDLDLSLLYSLFEWSMQNTSRLILIGIANALDLTDRFLPRLKSRNLKPELLPFMPYSAGQIAEVVTSKLKSLAPADSQIVPFLHPAAIQFCAKKVAAQTGDLRKAFDICKRAVDLVERETREKDAKASLENSPSKTPLMENINLSSPPTACLDHRRPIYTLSTAPKATIAHMAKVTAQVLSNGATQRLSGLNLQQKAVLCALAALEKRKRDSAVERAMFATPSKSNNTTAASIKQLFETYSALCKRENLFHPLSSVEFRDVVSGLETLSLVSAVDGNGKNGSFAMPGTPSSGRKGKGRFGGVAVGDERRVASSVGMKELGAVLEGPGGELLREILEGEGL</sequence>
<dbReference type="Pfam" id="PF09079">
    <property type="entry name" value="WHD_Cdc6"/>
    <property type="match status" value="1"/>
</dbReference>
<keyword evidence="4" id="KW-0235">DNA replication</keyword>